<dbReference type="InterPro" id="IPR001896">
    <property type="entry name" value="Plant_vir_prot"/>
</dbReference>
<keyword evidence="1" id="KW-0812">Transmembrane</keyword>
<dbReference type="EMBL" id="JX429969">
    <property type="protein sequence ID" value="AGG13260.1"/>
    <property type="molecule type" value="Genomic_RNA"/>
</dbReference>
<accession>S4TWA0</accession>
<sequence>MSFTPPPDHSKRALALATGAAAGLLIYTLRSNQLAPVGDNTHQLPHGGQYRDGNKFVNYNGPNTGAPSPSIWWPAIAAITLTVVIHFLSSTRRRICVRCTESTLPHKHWVCHNYNWFDRTSL</sequence>
<proteinExistence type="predicted"/>
<feature type="transmembrane region" description="Helical" evidence="1">
    <location>
        <begin position="71"/>
        <end position="88"/>
    </location>
</feature>
<protein>
    <submittedName>
        <fullName evidence="2">TGB2</fullName>
    </submittedName>
</protein>
<keyword evidence="1" id="KW-1133">Transmembrane helix</keyword>
<evidence type="ECO:0000256" key="1">
    <source>
        <dbReference type="SAM" id="Phobius"/>
    </source>
</evidence>
<reference evidence="2" key="1">
    <citation type="submission" date="2012-07" db="EMBL/GenBank/DDBJ databases">
        <title>An inventory of potyviruses, carlaviruses and allexiviruses from imported and locally-grown garlic in Australia.</title>
        <authorList>
            <person name="Wylie S.J."/>
            <person name="Li H."/>
            <person name="Jones M.G.K."/>
        </authorList>
    </citation>
    <scope>NUCLEOTIDE SEQUENCE</scope>
    <source>
        <strain evidence="2">SG4</strain>
    </source>
</reference>
<feature type="transmembrane region" description="Helical" evidence="1">
    <location>
        <begin position="12"/>
        <end position="29"/>
    </location>
</feature>
<keyword evidence="1" id="KW-0472">Membrane</keyword>
<name>S4TWA0_9VIRU</name>
<dbReference type="Pfam" id="PF01307">
    <property type="entry name" value="Plant_vir_prot"/>
    <property type="match status" value="1"/>
</dbReference>
<evidence type="ECO:0000313" key="2">
    <source>
        <dbReference type="EMBL" id="AGG13260.1"/>
    </source>
</evidence>
<organism evidence="2">
    <name type="scientific">Garlic virus X</name>
    <dbReference type="NCBI Taxonomy" id="150284"/>
    <lineage>
        <taxon>Viruses</taxon>
        <taxon>Riboviria</taxon>
        <taxon>Orthornavirae</taxon>
        <taxon>Kitrinoviricota</taxon>
        <taxon>Alsuviricetes</taxon>
        <taxon>Tymovirales</taxon>
        <taxon>Alphaflexiviridae</taxon>
        <taxon>Allexivirus</taxon>
        <taxon>Acarallexivirus</taxon>
        <taxon>Allexivirus ecsallii</taxon>
    </lineage>
</organism>